<name>A0A9P5N6H7_9AGAM</name>
<dbReference type="Proteomes" id="UP000759537">
    <property type="component" value="Unassembled WGS sequence"/>
</dbReference>
<dbReference type="EMBL" id="WHVB01000001">
    <property type="protein sequence ID" value="KAF8487314.1"/>
    <property type="molecule type" value="Genomic_DNA"/>
</dbReference>
<proteinExistence type="predicted"/>
<keyword evidence="3" id="KW-0472">Membrane</keyword>
<keyword evidence="3" id="KW-0812">Transmembrane</keyword>
<evidence type="ECO:0000256" key="3">
    <source>
        <dbReference type="SAM" id="Phobius"/>
    </source>
</evidence>
<dbReference type="InterPro" id="IPR031350">
    <property type="entry name" value="Goodbye_dom"/>
</dbReference>
<evidence type="ECO:0000259" key="4">
    <source>
        <dbReference type="Pfam" id="PF17109"/>
    </source>
</evidence>
<feature type="domain" description="Fungal STAND N-terminal Goodbye" evidence="4">
    <location>
        <begin position="410"/>
        <end position="534"/>
    </location>
</feature>
<comment type="caution">
    <text evidence="5">The sequence shown here is derived from an EMBL/GenBank/DDBJ whole genome shotgun (WGS) entry which is preliminary data.</text>
</comment>
<feature type="compositionally biased region" description="Basic and acidic residues" evidence="2">
    <location>
        <begin position="20"/>
        <end position="40"/>
    </location>
</feature>
<keyword evidence="3" id="KW-1133">Transmembrane helix</keyword>
<organism evidence="5 6">
    <name type="scientific">Russula ochroleuca</name>
    <dbReference type="NCBI Taxonomy" id="152965"/>
    <lineage>
        <taxon>Eukaryota</taxon>
        <taxon>Fungi</taxon>
        <taxon>Dikarya</taxon>
        <taxon>Basidiomycota</taxon>
        <taxon>Agaricomycotina</taxon>
        <taxon>Agaricomycetes</taxon>
        <taxon>Russulales</taxon>
        <taxon>Russulaceae</taxon>
        <taxon>Russula</taxon>
    </lineage>
</organism>
<gene>
    <name evidence="5" type="ORF">DFH94DRAFT_678349</name>
</gene>
<feature type="coiled-coil region" evidence="1">
    <location>
        <begin position="616"/>
        <end position="643"/>
    </location>
</feature>
<feature type="region of interest" description="Disordered" evidence="2">
    <location>
        <begin position="1"/>
        <end position="40"/>
    </location>
</feature>
<evidence type="ECO:0000313" key="6">
    <source>
        <dbReference type="Proteomes" id="UP000759537"/>
    </source>
</evidence>
<keyword evidence="6" id="KW-1185">Reference proteome</keyword>
<keyword evidence="1" id="KW-0175">Coiled coil</keyword>
<reference evidence="5" key="1">
    <citation type="submission" date="2019-10" db="EMBL/GenBank/DDBJ databases">
        <authorList>
            <consortium name="DOE Joint Genome Institute"/>
            <person name="Kuo A."/>
            <person name="Miyauchi S."/>
            <person name="Kiss E."/>
            <person name="Drula E."/>
            <person name="Kohler A."/>
            <person name="Sanchez-Garcia M."/>
            <person name="Andreopoulos B."/>
            <person name="Barry K.W."/>
            <person name="Bonito G."/>
            <person name="Buee M."/>
            <person name="Carver A."/>
            <person name="Chen C."/>
            <person name="Cichocki N."/>
            <person name="Clum A."/>
            <person name="Culley D."/>
            <person name="Crous P.W."/>
            <person name="Fauchery L."/>
            <person name="Girlanda M."/>
            <person name="Hayes R."/>
            <person name="Keri Z."/>
            <person name="LaButti K."/>
            <person name="Lipzen A."/>
            <person name="Lombard V."/>
            <person name="Magnuson J."/>
            <person name="Maillard F."/>
            <person name="Morin E."/>
            <person name="Murat C."/>
            <person name="Nolan M."/>
            <person name="Ohm R."/>
            <person name="Pangilinan J."/>
            <person name="Pereira M."/>
            <person name="Perotto S."/>
            <person name="Peter M."/>
            <person name="Riley R."/>
            <person name="Sitrit Y."/>
            <person name="Stielow B."/>
            <person name="Szollosi G."/>
            <person name="Zifcakova L."/>
            <person name="Stursova M."/>
            <person name="Spatafora J.W."/>
            <person name="Tedersoo L."/>
            <person name="Vaario L.-M."/>
            <person name="Yamada A."/>
            <person name="Yan M."/>
            <person name="Wang P."/>
            <person name="Xu J."/>
            <person name="Bruns T."/>
            <person name="Baldrian P."/>
            <person name="Vilgalys R."/>
            <person name="Henrissat B."/>
            <person name="Grigoriev I.V."/>
            <person name="Hibbett D."/>
            <person name="Nagy L.G."/>
            <person name="Martin F.M."/>
        </authorList>
    </citation>
    <scope>NUCLEOTIDE SEQUENCE</scope>
    <source>
        <strain evidence="5">Prilba</strain>
    </source>
</reference>
<protein>
    <recommendedName>
        <fullName evidence="4">Fungal STAND N-terminal Goodbye domain-containing protein</fullName>
    </recommendedName>
</protein>
<sequence>MSGAAQASRQRKKPAHASASHRDGLLRNNRHTRESTAKHPLSRADIRPVFQNFGEVERMFVRLGGRRADVVFADVNGVKRTSLCRATPLRATPAEGSETRLARIWKLRRGLVAVAVLTPGLSRIMRTKPYVSNFHRHDARGIVGGDGMVWNVRETGHAIMCRANIAYPPTGPYRPPGAMPTHRTQRESPIQPIPWGFGYPLELDRRRLAQLSRSSGAHEPSRVLWISWLPTNIALTKLAVSFKSAREDGWRAPGAPYAGWSGTWQREAACGIVASASHASGHMRCGRARRKEDEKKLLRWGSDSGRAGYSGCSAGGGGDEDGFVDGPRSTTQRLVETYWQRRTSGTAEAGLPRDSGAHCSWAAPSRCPFHPATFLSFTHHQLSLPSLPTIMSARPSASTDTSRSNFVSIFNAALETYKRITKNDLASHPLLPSLQPCDSPEAILTVLREQIPVFSQSQNGDNGLTKWVAPTVNVLYAFSTMLGQGVGLAFPPASAIFAGIGVLLLAAKDAGSSKDKLVELFYRIERFFVRLEIYTGITPTAAMTDIIIEIMVEVLTIVGIATKEVKRGGLKKYFKKLVENTDIEDSLDRLDKLTQEEARMASAELLRMAHGIDGKVMGVEDRVKSVEEKVEDVRSDLHDVENKVEERIQDVRGDVQNVDHRVQGVDDKLEQVNRSLYF</sequence>
<dbReference type="OrthoDB" id="5981048at2759"/>
<dbReference type="AlphaFoldDB" id="A0A9P5N6H7"/>
<accession>A0A9P5N6H7</accession>
<evidence type="ECO:0000313" key="5">
    <source>
        <dbReference type="EMBL" id="KAF8487314.1"/>
    </source>
</evidence>
<reference evidence="5" key="2">
    <citation type="journal article" date="2020" name="Nat. Commun.">
        <title>Large-scale genome sequencing of mycorrhizal fungi provides insights into the early evolution of symbiotic traits.</title>
        <authorList>
            <person name="Miyauchi S."/>
            <person name="Kiss E."/>
            <person name="Kuo A."/>
            <person name="Drula E."/>
            <person name="Kohler A."/>
            <person name="Sanchez-Garcia M."/>
            <person name="Morin E."/>
            <person name="Andreopoulos B."/>
            <person name="Barry K.W."/>
            <person name="Bonito G."/>
            <person name="Buee M."/>
            <person name="Carver A."/>
            <person name="Chen C."/>
            <person name="Cichocki N."/>
            <person name="Clum A."/>
            <person name="Culley D."/>
            <person name="Crous P.W."/>
            <person name="Fauchery L."/>
            <person name="Girlanda M."/>
            <person name="Hayes R.D."/>
            <person name="Keri Z."/>
            <person name="LaButti K."/>
            <person name="Lipzen A."/>
            <person name="Lombard V."/>
            <person name="Magnuson J."/>
            <person name="Maillard F."/>
            <person name="Murat C."/>
            <person name="Nolan M."/>
            <person name="Ohm R.A."/>
            <person name="Pangilinan J."/>
            <person name="Pereira M.F."/>
            <person name="Perotto S."/>
            <person name="Peter M."/>
            <person name="Pfister S."/>
            <person name="Riley R."/>
            <person name="Sitrit Y."/>
            <person name="Stielow J.B."/>
            <person name="Szollosi G."/>
            <person name="Zifcakova L."/>
            <person name="Stursova M."/>
            <person name="Spatafora J.W."/>
            <person name="Tedersoo L."/>
            <person name="Vaario L.M."/>
            <person name="Yamada A."/>
            <person name="Yan M."/>
            <person name="Wang P."/>
            <person name="Xu J."/>
            <person name="Bruns T."/>
            <person name="Baldrian P."/>
            <person name="Vilgalys R."/>
            <person name="Dunand C."/>
            <person name="Henrissat B."/>
            <person name="Grigoriev I.V."/>
            <person name="Hibbett D."/>
            <person name="Nagy L.G."/>
            <person name="Martin F.M."/>
        </authorList>
    </citation>
    <scope>NUCLEOTIDE SEQUENCE</scope>
    <source>
        <strain evidence="5">Prilba</strain>
    </source>
</reference>
<evidence type="ECO:0000256" key="2">
    <source>
        <dbReference type="SAM" id="MobiDB-lite"/>
    </source>
</evidence>
<feature type="transmembrane region" description="Helical" evidence="3">
    <location>
        <begin position="488"/>
        <end position="507"/>
    </location>
</feature>
<dbReference type="Pfam" id="PF17109">
    <property type="entry name" value="Goodbye"/>
    <property type="match status" value="1"/>
</dbReference>
<evidence type="ECO:0000256" key="1">
    <source>
        <dbReference type="SAM" id="Coils"/>
    </source>
</evidence>